<evidence type="ECO:0000256" key="2">
    <source>
        <dbReference type="ARBA" id="ARBA00022670"/>
    </source>
</evidence>
<dbReference type="Proteomes" id="UP000035900">
    <property type="component" value="Unassembled WGS sequence"/>
</dbReference>
<proteinExistence type="predicted"/>
<keyword evidence="6" id="KW-0482">Metalloprotease</keyword>
<dbReference type="AlphaFoldDB" id="A0A0J7LNF4"/>
<keyword evidence="2" id="KW-0645">Protease</keyword>
<keyword evidence="4" id="KW-0378">Hydrolase</keyword>
<comment type="cofactor">
    <cofactor evidence="1">
        <name>Zn(2+)</name>
        <dbReference type="ChEBI" id="CHEBI:29105"/>
    </cofactor>
</comment>
<dbReference type="GO" id="GO:0008237">
    <property type="term" value="F:metallopeptidase activity"/>
    <property type="evidence" value="ECO:0007669"/>
    <property type="project" value="UniProtKB-KW"/>
</dbReference>
<comment type="caution">
    <text evidence="7">The sequence shown here is derived from an EMBL/GenBank/DDBJ whole genome shotgun (WGS) entry which is preliminary data.</text>
</comment>
<dbReference type="STRING" id="1304281.ACM44_11405"/>
<dbReference type="CDD" id="cd11375">
    <property type="entry name" value="Peptidase_M54"/>
    <property type="match status" value="1"/>
</dbReference>
<dbReference type="SUPFAM" id="SSF55486">
    <property type="entry name" value="Metalloproteases ('zincins'), catalytic domain"/>
    <property type="match status" value="1"/>
</dbReference>
<gene>
    <name evidence="7" type="ORF">ACM44_11405</name>
</gene>
<protein>
    <recommendedName>
        <fullName evidence="9">Zn-dependent protease</fullName>
    </recommendedName>
</protein>
<evidence type="ECO:0000256" key="4">
    <source>
        <dbReference type="ARBA" id="ARBA00022801"/>
    </source>
</evidence>
<dbReference type="Gene3D" id="3.40.390.10">
    <property type="entry name" value="Collagenase (Catalytic Domain)"/>
    <property type="match status" value="1"/>
</dbReference>
<evidence type="ECO:0000313" key="7">
    <source>
        <dbReference type="EMBL" id="KMQ70600.1"/>
    </source>
</evidence>
<keyword evidence="8" id="KW-1185">Reference proteome</keyword>
<evidence type="ECO:0000256" key="5">
    <source>
        <dbReference type="ARBA" id="ARBA00022833"/>
    </source>
</evidence>
<keyword evidence="3" id="KW-0479">Metal-binding</keyword>
<evidence type="ECO:0000256" key="3">
    <source>
        <dbReference type="ARBA" id="ARBA00022723"/>
    </source>
</evidence>
<evidence type="ECO:0008006" key="9">
    <source>
        <dbReference type="Google" id="ProtNLM"/>
    </source>
</evidence>
<dbReference type="Pfam" id="PF07998">
    <property type="entry name" value="Peptidase_M54"/>
    <property type="match status" value="1"/>
</dbReference>
<dbReference type="InterPro" id="IPR012962">
    <property type="entry name" value="Pept_M54_archaemetzincn"/>
</dbReference>
<dbReference type="GO" id="GO:0006508">
    <property type="term" value="P:proteolysis"/>
    <property type="evidence" value="ECO:0007669"/>
    <property type="project" value="UniProtKB-KW"/>
</dbReference>
<accession>A0A0J7LNF4</accession>
<dbReference type="PANTHER" id="PTHR15910:SF1">
    <property type="entry name" value="ARCHAEMETZINCIN-2"/>
    <property type="match status" value="1"/>
</dbReference>
<dbReference type="InterPro" id="IPR024079">
    <property type="entry name" value="MetalloPept_cat_dom_sf"/>
</dbReference>
<name>A0A0J7LNF4_9FLAO</name>
<dbReference type="EMBL" id="LFNG01000016">
    <property type="protein sequence ID" value="KMQ70600.1"/>
    <property type="molecule type" value="Genomic_DNA"/>
</dbReference>
<organism evidence="7 8">
    <name type="scientific">Chryseobacterium koreense CCUG 49689</name>
    <dbReference type="NCBI Taxonomy" id="1304281"/>
    <lineage>
        <taxon>Bacteria</taxon>
        <taxon>Pseudomonadati</taxon>
        <taxon>Bacteroidota</taxon>
        <taxon>Flavobacteriia</taxon>
        <taxon>Flavobacteriales</taxon>
        <taxon>Weeksellaceae</taxon>
        <taxon>Chryseobacterium group</taxon>
        <taxon>Chryseobacterium</taxon>
    </lineage>
</organism>
<dbReference type="PANTHER" id="PTHR15910">
    <property type="entry name" value="ARCHAEMETZINCIN"/>
    <property type="match status" value="1"/>
</dbReference>
<dbReference type="PATRIC" id="fig|1304281.5.peg.2450"/>
<evidence type="ECO:0000313" key="8">
    <source>
        <dbReference type="Proteomes" id="UP000035900"/>
    </source>
</evidence>
<dbReference type="GO" id="GO:0046872">
    <property type="term" value="F:metal ion binding"/>
    <property type="evidence" value="ECO:0007669"/>
    <property type="project" value="UniProtKB-KW"/>
</dbReference>
<sequence>MNYFLAVSMVISCKKEHVPKPVISMHPKTILIQPFKGIASVHVDEIASAIREIYPEIKVLKAIDFPTNSYYAPRNRYRADSIIKYLSSMAPENTIILGLTTKDISATKGSNPDFGIIGLGFRPGNACVASSFRLRNGNKNEQFSKVAIHELGHTQGLPHCREKTCFMRDAEGGNPTDEEKDFCKKCKEFLKTKNWNFN</sequence>
<evidence type="ECO:0000256" key="1">
    <source>
        <dbReference type="ARBA" id="ARBA00001947"/>
    </source>
</evidence>
<evidence type="ECO:0000256" key="6">
    <source>
        <dbReference type="ARBA" id="ARBA00023049"/>
    </source>
</evidence>
<keyword evidence="5" id="KW-0862">Zinc</keyword>
<reference evidence="7 8" key="1">
    <citation type="journal article" date="2004" name="Int. J. Syst. Evol. Microbiol.">
        <title>Kaistella koreensis gen. nov., sp. nov., a novel member of the Chryseobacterium-Bergeyella-Riemerella branch.</title>
        <authorList>
            <person name="Kim M.K."/>
            <person name="Im W.T."/>
            <person name="Shin Y.K."/>
            <person name="Lim J.H."/>
            <person name="Kim S.H."/>
            <person name="Lee B.C."/>
            <person name="Park M.Y."/>
            <person name="Lee K.Y."/>
            <person name="Lee S.T."/>
        </authorList>
    </citation>
    <scope>NUCLEOTIDE SEQUENCE [LARGE SCALE GENOMIC DNA]</scope>
    <source>
        <strain evidence="7 8">CCUG 49689</strain>
    </source>
</reference>